<accession>A0A1X7LZF4</accession>
<comment type="similarity">
    <text evidence="2">Belongs to the binding-protein-dependent transport system permease family. FecCD subfamily.</text>
</comment>
<dbReference type="Gene3D" id="1.10.3470.10">
    <property type="entry name" value="ABC transporter involved in vitamin B12 uptake, BtuC"/>
    <property type="match status" value="1"/>
</dbReference>
<dbReference type="GO" id="GO:0033214">
    <property type="term" value="P:siderophore-iron import into cell"/>
    <property type="evidence" value="ECO:0007669"/>
    <property type="project" value="TreeGrafter"/>
</dbReference>
<evidence type="ECO:0000256" key="5">
    <source>
        <dbReference type="ARBA" id="ARBA00022692"/>
    </source>
</evidence>
<evidence type="ECO:0000256" key="3">
    <source>
        <dbReference type="ARBA" id="ARBA00022448"/>
    </source>
</evidence>
<dbReference type="FunFam" id="1.10.3470.10:FF:000001">
    <property type="entry name" value="Vitamin B12 ABC transporter permease BtuC"/>
    <property type="match status" value="1"/>
</dbReference>
<dbReference type="InterPro" id="IPR000522">
    <property type="entry name" value="ABC_transptr_permease_BtuC"/>
</dbReference>
<name>A0A1X7LZF4_9BACL</name>
<evidence type="ECO:0000256" key="8">
    <source>
        <dbReference type="SAM" id="Phobius"/>
    </source>
</evidence>
<dbReference type="CDD" id="cd06550">
    <property type="entry name" value="TM_ABC_iron-siderophores_like"/>
    <property type="match status" value="1"/>
</dbReference>
<dbReference type="STRING" id="1852522.SAMN06295960_4750"/>
<dbReference type="InterPro" id="IPR037294">
    <property type="entry name" value="ABC_BtuC-like"/>
</dbReference>
<evidence type="ECO:0000256" key="1">
    <source>
        <dbReference type="ARBA" id="ARBA00004651"/>
    </source>
</evidence>
<sequence length="345" mass="36221">MKLGTQGRGRVIVPQGIHLPTMRAIAALLAAWLLLAIGSLVFGEQTIAFPRAWRSLLGRGASDEIFIVQSLRAPRLLMAFLVGSSLALSGAILQAVIKNPLAAPDVIGISGGASVGAVAFITYLSSHVSIHWMPVASMIGAVAAAGLVYWLAWKDGAQPLRLVLVGIGIGSLLSALTSFMLVFSPSYSASSSYIWLTGTIYGSTWVEVTVLLPWVLLFGVLLYGFKGAMNVQLLGDELAIGLGSRVQRNRMVLILISVGLAGAAVSMGGVIGFVGLIAPHIARKLVGPVAHRLLPVAALTGGVVVAFADLVARTIFLPLDIPVGVFTSGIGAPFFIYLLYRTRKQ</sequence>
<evidence type="ECO:0000313" key="10">
    <source>
        <dbReference type="Proteomes" id="UP000193834"/>
    </source>
</evidence>
<reference evidence="9 10" key="1">
    <citation type="submission" date="2017-04" db="EMBL/GenBank/DDBJ databases">
        <authorList>
            <person name="Afonso C.L."/>
            <person name="Miller P.J."/>
            <person name="Scott M.A."/>
            <person name="Spackman E."/>
            <person name="Goraichik I."/>
            <person name="Dimitrov K.M."/>
            <person name="Suarez D.L."/>
            <person name="Swayne D.E."/>
        </authorList>
    </citation>
    <scope>NUCLEOTIDE SEQUENCE [LARGE SCALE GENOMIC DNA]</scope>
    <source>
        <strain evidence="9 10">11</strain>
    </source>
</reference>
<keyword evidence="7 8" id="KW-0472">Membrane</keyword>
<feature type="transmembrane region" description="Helical" evidence="8">
    <location>
        <begin position="293"/>
        <end position="312"/>
    </location>
</feature>
<evidence type="ECO:0000313" key="9">
    <source>
        <dbReference type="EMBL" id="SMG58642.1"/>
    </source>
</evidence>
<dbReference type="RefSeq" id="WP_085498697.1">
    <property type="nucleotide sequence ID" value="NZ_FXAZ01000010.1"/>
</dbReference>
<keyword evidence="5 8" id="KW-0812">Transmembrane</keyword>
<protein>
    <submittedName>
        <fullName evidence="9">Iron complex transport system permease protein</fullName>
    </submittedName>
</protein>
<dbReference type="SUPFAM" id="SSF81345">
    <property type="entry name" value="ABC transporter involved in vitamin B12 uptake, BtuC"/>
    <property type="match status" value="1"/>
</dbReference>
<keyword evidence="6 8" id="KW-1133">Transmembrane helix</keyword>
<dbReference type="GO" id="GO:0005886">
    <property type="term" value="C:plasma membrane"/>
    <property type="evidence" value="ECO:0007669"/>
    <property type="project" value="UniProtKB-SubCell"/>
</dbReference>
<keyword evidence="3" id="KW-0813">Transport</keyword>
<keyword evidence="4" id="KW-1003">Cell membrane</keyword>
<dbReference type="GO" id="GO:0022857">
    <property type="term" value="F:transmembrane transporter activity"/>
    <property type="evidence" value="ECO:0007669"/>
    <property type="project" value="InterPro"/>
</dbReference>
<evidence type="ECO:0000256" key="4">
    <source>
        <dbReference type="ARBA" id="ARBA00022475"/>
    </source>
</evidence>
<feature type="transmembrane region" description="Helical" evidence="8">
    <location>
        <begin position="319"/>
        <end position="340"/>
    </location>
</feature>
<evidence type="ECO:0000256" key="6">
    <source>
        <dbReference type="ARBA" id="ARBA00022989"/>
    </source>
</evidence>
<dbReference type="EMBL" id="FXAZ01000010">
    <property type="protein sequence ID" value="SMG58642.1"/>
    <property type="molecule type" value="Genomic_DNA"/>
</dbReference>
<evidence type="ECO:0000256" key="2">
    <source>
        <dbReference type="ARBA" id="ARBA00007935"/>
    </source>
</evidence>
<keyword evidence="10" id="KW-1185">Reference proteome</keyword>
<feature type="transmembrane region" description="Helical" evidence="8">
    <location>
        <begin position="76"/>
        <end position="97"/>
    </location>
</feature>
<feature type="transmembrane region" description="Helical" evidence="8">
    <location>
        <begin position="130"/>
        <end position="150"/>
    </location>
</feature>
<feature type="transmembrane region" description="Helical" evidence="8">
    <location>
        <begin position="204"/>
        <end position="225"/>
    </location>
</feature>
<dbReference type="Pfam" id="PF01032">
    <property type="entry name" value="FecCD"/>
    <property type="match status" value="1"/>
</dbReference>
<organism evidence="9 10">
    <name type="scientific">Paenibacillus aquistagni</name>
    <dbReference type="NCBI Taxonomy" id="1852522"/>
    <lineage>
        <taxon>Bacteria</taxon>
        <taxon>Bacillati</taxon>
        <taxon>Bacillota</taxon>
        <taxon>Bacilli</taxon>
        <taxon>Bacillales</taxon>
        <taxon>Paenibacillaceae</taxon>
        <taxon>Paenibacillus</taxon>
    </lineage>
</organism>
<dbReference type="Proteomes" id="UP000193834">
    <property type="component" value="Unassembled WGS sequence"/>
</dbReference>
<dbReference type="PANTHER" id="PTHR30472:SF24">
    <property type="entry name" value="FERRIC ENTEROBACTIN TRANSPORT SYSTEM PERMEASE PROTEIN FEPG"/>
    <property type="match status" value="1"/>
</dbReference>
<dbReference type="OrthoDB" id="9811721at2"/>
<feature type="transmembrane region" description="Helical" evidence="8">
    <location>
        <begin position="252"/>
        <end position="281"/>
    </location>
</feature>
<evidence type="ECO:0000256" key="7">
    <source>
        <dbReference type="ARBA" id="ARBA00023136"/>
    </source>
</evidence>
<dbReference type="PANTHER" id="PTHR30472">
    <property type="entry name" value="FERRIC ENTEROBACTIN TRANSPORT SYSTEM PERMEASE PROTEIN"/>
    <property type="match status" value="1"/>
</dbReference>
<comment type="subcellular location">
    <subcellularLocation>
        <location evidence="1">Cell membrane</location>
        <topology evidence="1">Multi-pass membrane protein</topology>
    </subcellularLocation>
</comment>
<feature type="transmembrane region" description="Helical" evidence="8">
    <location>
        <begin position="106"/>
        <end position="124"/>
    </location>
</feature>
<dbReference type="AlphaFoldDB" id="A0A1X7LZF4"/>
<feature type="transmembrane region" description="Helical" evidence="8">
    <location>
        <begin position="162"/>
        <end position="184"/>
    </location>
</feature>
<gene>
    <name evidence="9" type="ORF">SAMN06295960_4750</name>
</gene>
<proteinExistence type="inferred from homology"/>